<evidence type="ECO:0000256" key="1">
    <source>
        <dbReference type="SAM" id="Phobius"/>
    </source>
</evidence>
<evidence type="ECO:0000313" key="3">
    <source>
        <dbReference type="Proteomes" id="UP000287649"/>
    </source>
</evidence>
<gene>
    <name evidence="2" type="ORF">CWI70_07980</name>
</gene>
<dbReference type="AlphaFoldDB" id="A0A432Y6T7"/>
<name>A0A432Y6T7_9GAMM</name>
<protein>
    <submittedName>
        <fullName evidence="2">Uncharacterized protein</fullName>
    </submittedName>
</protein>
<feature type="transmembrane region" description="Helical" evidence="1">
    <location>
        <begin position="39"/>
        <end position="61"/>
    </location>
</feature>
<evidence type="ECO:0000313" key="2">
    <source>
        <dbReference type="EMBL" id="RUO56657.1"/>
    </source>
</evidence>
<keyword evidence="1" id="KW-1133">Transmembrane helix</keyword>
<organism evidence="2 3">
    <name type="scientific">Pseudidiomarina homiensis</name>
    <dbReference type="NCBI Taxonomy" id="364198"/>
    <lineage>
        <taxon>Bacteria</taxon>
        <taxon>Pseudomonadati</taxon>
        <taxon>Pseudomonadota</taxon>
        <taxon>Gammaproteobacteria</taxon>
        <taxon>Alteromonadales</taxon>
        <taxon>Idiomarinaceae</taxon>
        <taxon>Pseudidiomarina</taxon>
    </lineage>
</organism>
<comment type="caution">
    <text evidence="2">The sequence shown here is derived from an EMBL/GenBank/DDBJ whole genome shotgun (WGS) entry which is preliminary data.</text>
</comment>
<dbReference type="EMBL" id="PIPX01000001">
    <property type="protein sequence ID" value="RUO56657.1"/>
    <property type="molecule type" value="Genomic_DNA"/>
</dbReference>
<dbReference type="Proteomes" id="UP000287649">
    <property type="component" value="Unassembled WGS sequence"/>
</dbReference>
<sequence length="68" mass="7720">MMNHEMFAGLGFLWLLLVSAIIVIPLWRICQRIGYAGPLGLLILIPFVNIALIYFIAFGPWKQSEDKS</sequence>
<dbReference type="OrthoDB" id="123194at2"/>
<keyword evidence="1" id="KW-0812">Transmembrane</keyword>
<proteinExistence type="predicted"/>
<accession>A0A432Y6T7</accession>
<feature type="transmembrane region" description="Helical" evidence="1">
    <location>
        <begin position="6"/>
        <end position="27"/>
    </location>
</feature>
<reference evidence="3" key="1">
    <citation type="journal article" date="2018" name="Front. Microbiol.">
        <title>Genome-Based Analysis Reveals the Taxonomy and Diversity of the Family Idiomarinaceae.</title>
        <authorList>
            <person name="Liu Y."/>
            <person name="Lai Q."/>
            <person name="Shao Z."/>
        </authorList>
    </citation>
    <scope>NUCLEOTIDE SEQUENCE [LARGE SCALE GENOMIC DNA]</scope>
    <source>
        <strain evidence="3">PO-M2</strain>
    </source>
</reference>
<keyword evidence="3" id="KW-1185">Reference proteome</keyword>
<dbReference type="RefSeq" id="WP_126772075.1">
    <property type="nucleotide sequence ID" value="NZ_JANQBU010000001.1"/>
</dbReference>
<keyword evidence="1" id="KW-0472">Membrane</keyword>